<keyword evidence="7" id="KW-0539">Nucleus</keyword>
<evidence type="ECO:0000256" key="6">
    <source>
        <dbReference type="ARBA" id="ARBA00023010"/>
    </source>
</evidence>
<dbReference type="GO" id="GO:0000972">
    <property type="term" value="P:transcription-dependent tethering of RNA polymerase II gene DNA at nuclear periphery"/>
    <property type="evidence" value="ECO:0007669"/>
    <property type="project" value="TreeGrafter"/>
</dbReference>
<dbReference type="RefSeq" id="XP_001271471.1">
    <property type="nucleotide sequence ID" value="XM_001271470.1"/>
</dbReference>
<keyword evidence="4" id="KW-0509">mRNA transport</keyword>
<feature type="region of interest" description="Disordered" evidence="8">
    <location>
        <begin position="1"/>
        <end position="83"/>
    </location>
</feature>
<dbReference type="GO" id="GO:0031080">
    <property type="term" value="C:nuclear pore outer ring"/>
    <property type="evidence" value="ECO:0007669"/>
    <property type="project" value="TreeGrafter"/>
</dbReference>
<dbReference type="Pfam" id="PF08801">
    <property type="entry name" value="Nucleoporin_N"/>
    <property type="match status" value="1"/>
</dbReference>
<keyword evidence="12" id="KW-1185">Reference proteome</keyword>
<sequence length="1339" mass="150431">MFVPKAGFSSAAPSRNPRRRQRTSSEESVKAPNAKRQRSTLRQGGSEIPSKRLSDPQDRLPNEELGTTDIGFAPTNTDNTSLQKSIPIRGLKLTEASANKADEPIVLSRTDLYTVSQLPSFPDKFCASNSEFRGYFGADNGYALALTESYAIIWPYHASAPTTNPLDAFTIAFPESWRDSHGTVPLGVFLSNATGEMPGLLVVQPITGRITYWETILNAGSLGLPRQKESGHHGCIAGLLSGEHATDIINCEPSGVVITLSSGRVVHLTLRDSQARPALMAYFLRSPNTNGGILGGIKSVFGGGCWRKDVAAVKAAQSHQRGQRDIIIATSTGVFEVWDTHWSNGSMLKRHFDIRRELCSSLGREFADGASDFDLKILDFSVMTCDNNLRDSQDAGAETWRLCLIVAPSREAIHEGFSVVQVILSEEMRVVSTSTIGLNLSETSVHDSHLKTKVFIPKTGHTGFVVIGQSVILLSLPSFDNSPTQQLLMDSDRIPPPFLDQILFRSGDDYKILASGFENPPQLDPGPTCLIMVRNFGIIRITITSRQENEDGIDDAHVTAKTKLEQAVFYGTKLGNPLNLSDKGGLDFPLNEIEQAALDICKELLRSTSSYIPTTSVTLDQNLRLRSKALEDLAALLLRHHKNLRRQTRYELLWSAEKLAAQKALWKVEDVSRRAKGQGHTFLAHVIRSMNEKFKTKTKSQTGDADEVRDWFLYDTFRMEHIVPWIFKAIKPQRSHSANNCRIMTEEIVEASELSLAVLETAFHYRDGHARQYGLVIDCIEDGVSTADYGGLPEFWTSEGIIYIETGHLLDLELETCRAWIQQTTPSLELPEHQALRRIAENSARQLRVLSLVHCERVRWLSVQDDPKLVDESIAIEQAHIQQRRWQLFKLAGIGQLEHAITLAENFRDMSALVELIIELQDQTLDSEDAAESTNRESEQLSKRISTYFERFGESWADAFFSRQISMGQSGTLFTMRKFQPFITRFLHKYPTYARLCWINDAIGENNYEVAGRSLESLAVEHESDIWSHRVELSLSKLTKLAALEGDDGANKSILNKEIRRLEDLAEIDAVQEVIYSYVMPALQGAIDQKAEIELAMDQFGKLVVDMPSLREVLCHALTKVINRHILTFDEMVNVLTLMDGCQVPDDILSEFSSKEFYLALRVIRLASSQGDPLYQVPFQKLVWRRCMIRDDWQIMREAEGGVRDELEDPIYNTALFRTLSLCTKDRHFAGTNPPSIYIPSSPSDVLLSESEVEVILSRFPLERRSRINRDLSRENEVLHKQITKGQLDFWFRRLVASAEETAVSTDAVDNLNARASDTFEGERIDQKPLATRLQLTWL</sequence>
<reference evidence="11 12" key="1">
    <citation type="journal article" date="2008" name="PLoS Genet.">
        <title>Genomic islands in the pathogenic filamentous fungus Aspergillus fumigatus.</title>
        <authorList>
            <person name="Fedorova N.D."/>
            <person name="Khaldi N."/>
            <person name="Joardar V.S."/>
            <person name="Maiti R."/>
            <person name="Amedeo P."/>
            <person name="Anderson M.J."/>
            <person name="Crabtree J."/>
            <person name="Silva J.C."/>
            <person name="Badger J.H."/>
            <person name="Albarraq A."/>
            <person name="Angiuoli S."/>
            <person name="Bussey H."/>
            <person name="Bowyer P."/>
            <person name="Cotty P.J."/>
            <person name="Dyer P.S."/>
            <person name="Egan A."/>
            <person name="Galens K."/>
            <person name="Fraser-Liggett C.M."/>
            <person name="Haas B.J."/>
            <person name="Inman J.M."/>
            <person name="Kent R."/>
            <person name="Lemieux S."/>
            <person name="Malavazi I."/>
            <person name="Orvis J."/>
            <person name="Roemer T."/>
            <person name="Ronning C.M."/>
            <person name="Sundaram J.P."/>
            <person name="Sutton G."/>
            <person name="Turner G."/>
            <person name="Venter J.C."/>
            <person name="White O.R."/>
            <person name="Whitty B.R."/>
            <person name="Youngman P."/>
            <person name="Wolfe K.H."/>
            <person name="Goldman G.H."/>
            <person name="Wortman J.R."/>
            <person name="Jiang B."/>
            <person name="Denning D.W."/>
            <person name="Nierman W.C."/>
        </authorList>
    </citation>
    <scope>NUCLEOTIDE SEQUENCE [LARGE SCALE GENOMIC DNA]</scope>
    <source>
        <strain evidence="12">ATCC 1007 / CBS 513.65 / DSM 816 / NCTC 3887 / NRRL 1</strain>
    </source>
</reference>
<dbReference type="InterPro" id="IPR007187">
    <property type="entry name" value="Nucleoporin_Nup133/Nup155_C"/>
</dbReference>
<dbReference type="GO" id="GO:0016973">
    <property type="term" value="P:poly(A)+ mRNA export from nucleus"/>
    <property type="evidence" value="ECO:0007669"/>
    <property type="project" value="TreeGrafter"/>
</dbReference>
<dbReference type="VEuPathDB" id="FungiDB:ACLA_045100"/>
<evidence type="ECO:0000259" key="10">
    <source>
        <dbReference type="Pfam" id="PF08801"/>
    </source>
</evidence>
<name>A1CGP0_ASPCL</name>
<dbReference type="InterPro" id="IPR014908">
    <property type="entry name" value="Nucleoporin_Nup133/Nup155_N"/>
</dbReference>
<evidence type="ECO:0000256" key="2">
    <source>
        <dbReference type="ARBA" id="ARBA00005569"/>
    </source>
</evidence>
<feature type="domain" description="Nucleoporin Nup133/Nup155-like C-terminal" evidence="9">
    <location>
        <begin position="652"/>
        <end position="1294"/>
    </location>
</feature>
<accession>A1CGP0</accession>
<dbReference type="OrthoDB" id="103454at2759"/>
<comment type="similarity">
    <text evidence="2">Belongs to the nucleoporin Nup133 family.</text>
</comment>
<dbReference type="Gene3D" id="2.130.10.10">
    <property type="entry name" value="YVTN repeat-like/Quinoprotein amine dehydrogenase"/>
    <property type="match status" value="1"/>
</dbReference>
<evidence type="ECO:0000313" key="12">
    <source>
        <dbReference type="Proteomes" id="UP000006701"/>
    </source>
</evidence>
<dbReference type="GO" id="GO:0017056">
    <property type="term" value="F:structural constituent of nuclear pore"/>
    <property type="evidence" value="ECO:0007669"/>
    <property type="project" value="InterPro"/>
</dbReference>
<dbReference type="eggNOG" id="KOG4121">
    <property type="taxonomic scope" value="Eukaryota"/>
</dbReference>
<protein>
    <submittedName>
        <fullName evidence="11">Nup133 nucleoporin, putative</fullName>
    </submittedName>
</protein>
<keyword evidence="5" id="KW-0653">Protein transport</keyword>
<evidence type="ECO:0000259" key="9">
    <source>
        <dbReference type="Pfam" id="PF03177"/>
    </source>
</evidence>
<dbReference type="Gene3D" id="1.20.58.1380">
    <property type="match status" value="1"/>
</dbReference>
<dbReference type="HOGENOM" id="CLU_002493_0_0_1"/>
<dbReference type="InterPro" id="IPR037624">
    <property type="entry name" value="Nup133-like"/>
</dbReference>
<dbReference type="PANTHER" id="PTHR13405">
    <property type="entry name" value="NUCLEAR PORE COMPLEX PROTEIN NUP133"/>
    <property type="match status" value="1"/>
</dbReference>
<dbReference type="Pfam" id="PF03177">
    <property type="entry name" value="Nucleoporin_C"/>
    <property type="match status" value="1"/>
</dbReference>
<dbReference type="SUPFAM" id="SSF117289">
    <property type="entry name" value="Nucleoporin domain"/>
    <property type="match status" value="1"/>
</dbReference>
<evidence type="ECO:0000313" key="11">
    <source>
        <dbReference type="EMBL" id="EAW10045.1"/>
    </source>
</evidence>
<keyword evidence="6" id="KW-0811">Translocation</keyword>
<comment type="subcellular location">
    <subcellularLocation>
        <location evidence="1">Nucleus envelope</location>
    </subcellularLocation>
</comment>
<evidence type="ECO:0000256" key="4">
    <source>
        <dbReference type="ARBA" id="ARBA00022816"/>
    </source>
</evidence>
<dbReference type="InterPro" id="IPR015943">
    <property type="entry name" value="WD40/YVTN_repeat-like_dom_sf"/>
</dbReference>
<gene>
    <name evidence="11" type="ORF">ACLA_045100</name>
</gene>
<dbReference type="GeneID" id="4704152"/>
<organism evidence="11 12">
    <name type="scientific">Aspergillus clavatus (strain ATCC 1007 / CBS 513.65 / DSM 816 / NCTC 3887 / NRRL 1 / QM 1276 / 107)</name>
    <dbReference type="NCBI Taxonomy" id="344612"/>
    <lineage>
        <taxon>Eukaryota</taxon>
        <taxon>Fungi</taxon>
        <taxon>Dikarya</taxon>
        <taxon>Ascomycota</taxon>
        <taxon>Pezizomycotina</taxon>
        <taxon>Eurotiomycetes</taxon>
        <taxon>Eurotiomycetidae</taxon>
        <taxon>Eurotiales</taxon>
        <taxon>Aspergillaceae</taxon>
        <taxon>Aspergillus</taxon>
        <taxon>Aspergillus subgen. Fumigati</taxon>
    </lineage>
</organism>
<evidence type="ECO:0000256" key="3">
    <source>
        <dbReference type="ARBA" id="ARBA00022448"/>
    </source>
</evidence>
<feature type="compositionally biased region" description="Polar residues" evidence="8">
    <location>
        <begin position="74"/>
        <end position="83"/>
    </location>
</feature>
<dbReference type="EMBL" id="DS027054">
    <property type="protein sequence ID" value="EAW10045.1"/>
    <property type="molecule type" value="Genomic_DNA"/>
</dbReference>
<dbReference type="Proteomes" id="UP000006701">
    <property type="component" value="Unassembled WGS sequence"/>
</dbReference>
<keyword evidence="3" id="KW-0813">Transport</keyword>
<evidence type="ECO:0000256" key="8">
    <source>
        <dbReference type="SAM" id="MobiDB-lite"/>
    </source>
</evidence>
<evidence type="ECO:0000256" key="7">
    <source>
        <dbReference type="ARBA" id="ARBA00023242"/>
    </source>
</evidence>
<dbReference type="PANTHER" id="PTHR13405:SF11">
    <property type="entry name" value="NUCLEAR PORE COMPLEX PROTEIN NUP133"/>
    <property type="match status" value="1"/>
</dbReference>
<dbReference type="STRING" id="344612.A1CGP0"/>
<proteinExistence type="inferred from homology"/>
<feature type="compositionally biased region" description="Basic and acidic residues" evidence="8">
    <location>
        <begin position="49"/>
        <end position="62"/>
    </location>
</feature>
<dbReference type="OMA" id="HVATLLW"/>
<dbReference type="FunFam" id="2.130.10.10:FF:001057">
    <property type="entry name" value="Nuclear pore complex subunit Nup133, putative"/>
    <property type="match status" value="1"/>
</dbReference>
<evidence type="ECO:0000256" key="1">
    <source>
        <dbReference type="ARBA" id="ARBA00004259"/>
    </source>
</evidence>
<evidence type="ECO:0000256" key="5">
    <source>
        <dbReference type="ARBA" id="ARBA00022927"/>
    </source>
</evidence>
<dbReference type="KEGG" id="act:ACLA_045100"/>
<feature type="domain" description="Nucleoporin Nup133/Nup155-like N-terminal" evidence="10">
    <location>
        <begin position="109"/>
        <end position="540"/>
    </location>
</feature>
<dbReference type="GO" id="GO:0006606">
    <property type="term" value="P:protein import into nucleus"/>
    <property type="evidence" value="ECO:0007669"/>
    <property type="project" value="TreeGrafter"/>
</dbReference>